<dbReference type="EMBL" id="AP013055">
    <property type="protein sequence ID" value="BAO49485.1"/>
    <property type="molecule type" value="Genomic_DNA"/>
</dbReference>
<evidence type="ECO:0000313" key="3">
    <source>
        <dbReference type="EMBL" id="BAO49485.1"/>
    </source>
</evidence>
<proteinExistence type="predicted"/>
<sequence length="135" mass="15685">MDEHVELINEIHTEIKRNKYIKKRNIYIFILATILIFITMFGLIIYAVIGNSDNTPVQYNITIHTNVSSHDNSTYNTLSDISNNYLESNDNDDSDDYDSDESDEYDDSDEYDSDDDEIYTEIKNGFKNNKNITST</sequence>
<organism evidence="3 4">
    <name type="scientific">Alphaentomopoxvirus acuprea</name>
    <dbReference type="NCBI Taxonomy" id="62099"/>
    <lineage>
        <taxon>Viruses</taxon>
        <taxon>Varidnaviria</taxon>
        <taxon>Bamfordvirae</taxon>
        <taxon>Nucleocytoviricota</taxon>
        <taxon>Pokkesviricetes</taxon>
        <taxon>Chitovirales</taxon>
        <taxon>Poxviridae</taxon>
        <taxon>Entomopoxvirinae</taxon>
        <taxon>Alphaentomopoxvirus</taxon>
    </lineage>
</organism>
<feature type="transmembrane region" description="Helical" evidence="2">
    <location>
        <begin position="26"/>
        <end position="49"/>
    </location>
</feature>
<keyword evidence="2" id="KW-0472">Membrane</keyword>
<reference evidence="3 4" key="1">
    <citation type="journal article" date="2014" name="Virology">
        <title>The complete genome sequence of the Alphaentomopoxvirus Anomala cuprea entomopoxvirus, including its terminal hairpin loop sequences, suggests a potentially unique mode of apoptosis inhibition and mode of DNA replication.</title>
        <authorList>
            <person name="Mitsuhashi W."/>
            <person name="Miyamoto K."/>
            <person name="Wada S."/>
        </authorList>
    </citation>
    <scope>NUCLEOTIDE SEQUENCE [LARGE SCALE GENOMIC DNA]</scope>
    <source>
        <strain evidence="3">CV6M</strain>
    </source>
</reference>
<keyword evidence="2" id="KW-1133">Transmembrane helix</keyword>
<dbReference type="GeneID" id="18263554"/>
<dbReference type="Proteomes" id="UP000174145">
    <property type="component" value="Segment"/>
</dbReference>
<evidence type="ECO:0000256" key="1">
    <source>
        <dbReference type="SAM" id="MobiDB-lite"/>
    </source>
</evidence>
<feature type="compositionally biased region" description="Acidic residues" evidence="1">
    <location>
        <begin position="89"/>
        <end position="114"/>
    </location>
</feature>
<name>W6JL01_9POXV</name>
<evidence type="ECO:0000313" key="4">
    <source>
        <dbReference type="Proteomes" id="UP000174145"/>
    </source>
</evidence>
<protein>
    <submittedName>
        <fullName evidence="3">Uncharacterized protein</fullName>
    </submittedName>
</protein>
<dbReference type="KEGG" id="vg:18263554"/>
<feature type="region of interest" description="Disordered" evidence="1">
    <location>
        <begin position="79"/>
        <end position="114"/>
    </location>
</feature>
<evidence type="ECO:0000256" key="2">
    <source>
        <dbReference type="SAM" id="Phobius"/>
    </source>
</evidence>
<dbReference type="RefSeq" id="YP_009001598.1">
    <property type="nucleotide sequence ID" value="NC_023426.1"/>
</dbReference>
<keyword evidence="2" id="KW-0812">Transmembrane</keyword>
<keyword evidence="4" id="KW-1185">Reference proteome</keyword>
<accession>W6JL01</accession>